<feature type="domain" description="Phosphatidic acid phosphatase type 2/haloperoxidase" evidence="2">
    <location>
        <begin position="123"/>
        <end position="232"/>
    </location>
</feature>
<organism evidence="3">
    <name type="scientific">mine drainage metagenome</name>
    <dbReference type="NCBI Taxonomy" id="410659"/>
    <lineage>
        <taxon>unclassified sequences</taxon>
        <taxon>metagenomes</taxon>
        <taxon>ecological metagenomes</taxon>
    </lineage>
</organism>
<feature type="transmembrane region" description="Helical" evidence="1">
    <location>
        <begin position="92"/>
        <end position="115"/>
    </location>
</feature>
<reference evidence="3" key="1">
    <citation type="submission" date="2016-10" db="EMBL/GenBank/DDBJ databases">
        <title>Sequence of Gallionella enrichment culture.</title>
        <authorList>
            <person name="Poehlein A."/>
            <person name="Muehling M."/>
            <person name="Daniel R."/>
        </authorList>
    </citation>
    <scope>NUCLEOTIDE SEQUENCE</scope>
</reference>
<dbReference type="CDD" id="cd03392">
    <property type="entry name" value="PAP2_like_2"/>
    <property type="match status" value="1"/>
</dbReference>
<dbReference type="PANTHER" id="PTHR14969">
    <property type="entry name" value="SPHINGOSINE-1-PHOSPHATE PHOSPHOHYDROLASE"/>
    <property type="match status" value="1"/>
</dbReference>
<dbReference type="EMBL" id="MLJW01000017">
    <property type="protein sequence ID" value="OIR12546.1"/>
    <property type="molecule type" value="Genomic_DNA"/>
</dbReference>
<dbReference type="InterPro" id="IPR036938">
    <property type="entry name" value="PAP2/HPO_sf"/>
</dbReference>
<keyword evidence="1" id="KW-0812">Transmembrane</keyword>
<evidence type="ECO:0000256" key="1">
    <source>
        <dbReference type="SAM" id="Phobius"/>
    </source>
</evidence>
<feature type="transmembrane region" description="Helical" evidence="1">
    <location>
        <begin position="217"/>
        <end position="237"/>
    </location>
</feature>
<gene>
    <name evidence="3" type="primary">pgpB</name>
    <name evidence="3" type="ORF">GALL_62460</name>
</gene>
<dbReference type="SMART" id="SM00014">
    <property type="entry name" value="acidPPc"/>
    <property type="match status" value="1"/>
</dbReference>
<protein>
    <submittedName>
        <fullName evidence="3">Phosphatidylglycerophosphatase B</fullName>
        <ecNumber evidence="3">3.1.3.27</ecNumber>
        <ecNumber evidence="3">3.1.3.4</ecNumber>
        <ecNumber evidence="3">3.1.3.81</ecNumber>
        <ecNumber evidence="3">3.6.1.27</ecNumber>
    </submittedName>
</protein>
<dbReference type="SUPFAM" id="SSF48317">
    <property type="entry name" value="Acid phosphatase/Vanadium-dependent haloperoxidase"/>
    <property type="match status" value="1"/>
</dbReference>
<evidence type="ECO:0000259" key="2">
    <source>
        <dbReference type="SMART" id="SM00014"/>
    </source>
</evidence>
<dbReference type="GO" id="GO:0008962">
    <property type="term" value="F:phosphatidylglycerophosphatase activity"/>
    <property type="evidence" value="ECO:0007669"/>
    <property type="project" value="UniProtKB-EC"/>
</dbReference>
<dbReference type="PANTHER" id="PTHR14969:SF13">
    <property type="entry name" value="AT30094P"/>
    <property type="match status" value="1"/>
</dbReference>
<dbReference type="Gene3D" id="1.20.144.10">
    <property type="entry name" value="Phosphatidic acid phosphatase type 2/haloperoxidase"/>
    <property type="match status" value="1"/>
</dbReference>
<proteinExistence type="predicted"/>
<feature type="transmembrane region" description="Helical" evidence="1">
    <location>
        <begin position="190"/>
        <end position="211"/>
    </location>
</feature>
<dbReference type="GO" id="GO:0008195">
    <property type="term" value="F:phosphatidate phosphatase activity"/>
    <property type="evidence" value="ECO:0007669"/>
    <property type="project" value="UniProtKB-EC"/>
</dbReference>
<dbReference type="EC" id="3.1.3.4" evidence="3"/>
<dbReference type="GO" id="GO:0050380">
    <property type="term" value="F:undecaprenyl-diphosphatase activity"/>
    <property type="evidence" value="ECO:0007669"/>
    <property type="project" value="UniProtKB-EC"/>
</dbReference>
<accession>A0A1J5SVI1</accession>
<keyword evidence="1" id="KW-0472">Membrane</keyword>
<dbReference type="InterPro" id="IPR000326">
    <property type="entry name" value="PAP2/HPO"/>
</dbReference>
<feature type="transmembrane region" description="Helical" evidence="1">
    <location>
        <begin position="122"/>
        <end position="143"/>
    </location>
</feature>
<dbReference type="Pfam" id="PF01569">
    <property type="entry name" value="PAP2"/>
    <property type="match status" value="1"/>
</dbReference>
<keyword evidence="3" id="KW-0378">Hydrolase</keyword>
<name>A0A1J5SVI1_9ZZZZ</name>
<sequence>MIFELIEDIVKLTLIVASLYYILSAYVRHKQPEWSEPLGKRRFTTIFVLVLAACTVKLSEDVLGGESGPIDKAILLFIHSHAPKMLNGFFEAVTFTGSSRFLLPLTTVVTIILLCTRYRLEALLISTSMISGTILIYVVKTITNRARPTLWETEWYWGSSFPSGHTLAVATLATASVLCVGRIRPASRNLALSIAILWISLVAISRLVLGVHWPTDVFVAACIGAFLPLAMSVALELRNT</sequence>
<keyword evidence="1" id="KW-1133">Transmembrane helix</keyword>
<dbReference type="EC" id="3.1.3.81" evidence="3"/>
<feature type="transmembrane region" description="Helical" evidence="1">
    <location>
        <begin position="163"/>
        <end position="183"/>
    </location>
</feature>
<dbReference type="EC" id="3.1.3.27" evidence="3"/>
<dbReference type="EC" id="3.6.1.27" evidence="3"/>
<comment type="caution">
    <text evidence="3">The sequence shown here is derived from an EMBL/GenBank/DDBJ whole genome shotgun (WGS) entry which is preliminary data.</text>
</comment>
<evidence type="ECO:0000313" key="3">
    <source>
        <dbReference type="EMBL" id="OIR12546.1"/>
    </source>
</evidence>
<dbReference type="AlphaFoldDB" id="A0A1J5SVI1"/>